<dbReference type="SMART" id="SM00300">
    <property type="entry name" value="ChSh"/>
    <property type="match status" value="1"/>
</dbReference>
<sequence>MTRTRQTKRSSKRVKRDNQNSSLNKVRPDNDSEEGIYTVEKILAHRLSTNGHLQYKVKWAGYDESESCWVNATDVFAPYFVTRYWNDQKMKSSAQSSKQSVKNNQSNKEINSDIKNTQDQAQINSKQPSLKKNKTKTNNQVNSSYDNTTPMSLSKVDKIRNVNLNSDIFSDNSNANGAFSDNETVDITDENNLMNTNSISSKSDNLNIEVETIETTSFNKKVKTDKDTTKVNETIIEDDNSYIIVSEDDPLNFVEVVLDVKPIDAHFEKDITQEPQCNHEQINFRAEKNWENYATVIDIKIDPGSGDLMCVLKWVDGIKTLHHCDKVHQRCPQKLLKFYEANLRINQINEQH</sequence>
<keyword evidence="2" id="KW-0539">Nucleus</keyword>
<dbReference type="InterPro" id="IPR008251">
    <property type="entry name" value="Chromo_shadow_dom"/>
</dbReference>
<comment type="subcellular location">
    <subcellularLocation>
        <location evidence="1">Nucleus</location>
    </subcellularLocation>
</comment>
<evidence type="ECO:0000256" key="3">
    <source>
        <dbReference type="SAM" id="MobiDB-lite"/>
    </source>
</evidence>
<feature type="region of interest" description="Disordered" evidence="3">
    <location>
        <begin position="1"/>
        <end position="31"/>
    </location>
</feature>
<feature type="compositionally biased region" description="Polar residues" evidence="3">
    <location>
        <begin position="113"/>
        <end position="128"/>
    </location>
</feature>
<dbReference type="PROSITE" id="PS50013">
    <property type="entry name" value="CHROMO_2"/>
    <property type="match status" value="1"/>
</dbReference>
<dbReference type="InterPro" id="IPR000953">
    <property type="entry name" value="Chromo/chromo_shadow_dom"/>
</dbReference>
<dbReference type="InterPro" id="IPR023780">
    <property type="entry name" value="Chromo_domain"/>
</dbReference>
<dbReference type="PANTHER" id="PTHR22812">
    <property type="entry name" value="CHROMOBOX PROTEIN"/>
    <property type="match status" value="1"/>
</dbReference>
<keyword evidence="6" id="KW-1185">Reference proteome</keyword>
<protein>
    <submittedName>
        <fullName evidence="5">24162_t:CDS:1</fullName>
    </submittedName>
</protein>
<feature type="compositionally biased region" description="Basic residues" evidence="3">
    <location>
        <begin position="1"/>
        <end position="15"/>
    </location>
</feature>
<evidence type="ECO:0000313" key="5">
    <source>
        <dbReference type="EMBL" id="CAG8677280.1"/>
    </source>
</evidence>
<dbReference type="InterPro" id="IPR051219">
    <property type="entry name" value="Heterochromatin_chromo-domain"/>
</dbReference>
<dbReference type="Gene3D" id="2.40.50.40">
    <property type="match status" value="2"/>
</dbReference>
<dbReference type="CDD" id="cd00024">
    <property type="entry name" value="CD_CSD"/>
    <property type="match status" value="1"/>
</dbReference>
<reference evidence="5" key="1">
    <citation type="submission" date="2021-06" db="EMBL/GenBank/DDBJ databases">
        <authorList>
            <person name="Kallberg Y."/>
            <person name="Tangrot J."/>
            <person name="Rosling A."/>
        </authorList>
    </citation>
    <scope>NUCLEOTIDE SEQUENCE</scope>
    <source>
        <strain evidence="5">FL966</strain>
    </source>
</reference>
<evidence type="ECO:0000256" key="1">
    <source>
        <dbReference type="ARBA" id="ARBA00004123"/>
    </source>
</evidence>
<dbReference type="Pfam" id="PF01393">
    <property type="entry name" value="Chromo_shadow"/>
    <property type="match status" value="1"/>
</dbReference>
<dbReference type="EMBL" id="CAJVQA010008798">
    <property type="protein sequence ID" value="CAG8677280.1"/>
    <property type="molecule type" value="Genomic_DNA"/>
</dbReference>
<comment type="caution">
    <text evidence="5">The sequence shown here is derived from an EMBL/GenBank/DDBJ whole genome shotgun (WGS) entry which is preliminary data.</text>
</comment>
<dbReference type="SMART" id="SM00298">
    <property type="entry name" value="CHROMO"/>
    <property type="match status" value="1"/>
</dbReference>
<proteinExistence type="predicted"/>
<evidence type="ECO:0000313" key="6">
    <source>
        <dbReference type="Proteomes" id="UP000789759"/>
    </source>
</evidence>
<gene>
    <name evidence="5" type="ORF">CPELLU_LOCUS10589</name>
</gene>
<name>A0A9N9HFU3_9GLOM</name>
<dbReference type="InterPro" id="IPR016197">
    <property type="entry name" value="Chromo-like_dom_sf"/>
</dbReference>
<evidence type="ECO:0000256" key="2">
    <source>
        <dbReference type="ARBA" id="ARBA00023242"/>
    </source>
</evidence>
<organism evidence="5 6">
    <name type="scientific">Cetraspora pellucida</name>
    <dbReference type="NCBI Taxonomy" id="1433469"/>
    <lineage>
        <taxon>Eukaryota</taxon>
        <taxon>Fungi</taxon>
        <taxon>Fungi incertae sedis</taxon>
        <taxon>Mucoromycota</taxon>
        <taxon>Glomeromycotina</taxon>
        <taxon>Glomeromycetes</taxon>
        <taxon>Diversisporales</taxon>
        <taxon>Gigasporaceae</taxon>
        <taxon>Cetraspora</taxon>
    </lineage>
</organism>
<dbReference type="OrthoDB" id="433924at2759"/>
<feature type="domain" description="Chromo" evidence="4">
    <location>
        <begin position="37"/>
        <end position="96"/>
    </location>
</feature>
<dbReference type="AlphaFoldDB" id="A0A9N9HFU3"/>
<dbReference type="GO" id="GO:0005634">
    <property type="term" value="C:nucleus"/>
    <property type="evidence" value="ECO:0007669"/>
    <property type="project" value="UniProtKB-SubCell"/>
</dbReference>
<feature type="compositionally biased region" description="Low complexity" evidence="3">
    <location>
        <begin position="94"/>
        <end position="108"/>
    </location>
</feature>
<dbReference type="Pfam" id="PF00385">
    <property type="entry name" value="Chromo"/>
    <property type="match status" value="1"/>
</dbReference>
<dbReference type="Proteomes" id="UP000789759">
    <property type="component" value="Unassembled WGS sequence"/>
</dbReference>
<evidence type="ECO:0000259" key="4">
    <source>
        <dbReference type="PROSITE" id="PS50013"/>
    </source>
</evidence>
<dbReference type="SUPFAM" id="SSF54160">
    <property type="entry name" value="Chromo domain-like"/>
    <property type="match status" value="2"/>
</dbReference>
<feature type="region of interest" description="Disordered" evidence="3">
    <location>
        <begin position="94"/>
        <end position="150"/>
    </location>
</feature>
<feature type="compositionally biased region" description="Polar residues" evidence="3">
    <location>
        <begin position="140"/>
        <end position="150"/>
    </location>
</feature>
<accession>A0A9N9HFU3</accession>